<dbReference type="InterPro" id="IPR045340">
    <property type="entry name" value="DUF6533"/>
</dbReference>
<evidence type="ECO:0000256" key="1">
    <source>
        <dbReference type="SAM" id="Phobius"/>
    </source>
</evidence>
<organism evidence="3 4">
    <name type="scientific">Favolaschia claudopus</name>
    <dbReference type="NCBI Taxonomy" id="2862362"/>
    <lineage>
        <taxon>Eukaryota</taxon>
        <taxon>Fungi</taxon>
        <taxon>Dikarya</taxon>
        <taxon>Basidiomycota</taxon>
        <taxon>Agaricomycotina</taxon>
        <taxon>Agaricomycetes</taxon>
        <taxon>Agaricomycetidae</taxon>
        <taxon>Agaricales</taxon>
        <taxon>Marasmiineae</taxon>
        <taxon>Mycenaceae</taxon>
        <taxon>Favolaschia</taxon>
    </lineage>
</organism>
<keyword evidence="1" id="KW-0472">Membrane</keyword>
<dbReference type="EMBL" id="JAWWNJ010000005">
    <property type="protein sequence ID" value="KAK7055099.1"/>
    <property type="molecule type" value="Genomic_DNA"/>
</dbReference>
<dbReference type="AlphaFoldDB" id="A0AAW0DSU2"/>
<keyword evidence="1" id="KW-0812">Transmembrane</keyword>
<feature type="transmembrane region" description="Helical" evidence="1">
    <location>
        <begin position="125"/>
        <end position="142"/>
    </location>
</feature>
<dbReference type="Pfam" id="PF20151">
    <property type="entry name" value="DUF6533"/>
    <property type="match status" value="1"/>
</dbReference>
<accession>A0AAW0DSU2</accession>
<feature type="transmembrane region" description="Helical" evidence="1">
    <location>
        <begin position="95"/>
        <end position="113"/>
    </location>
</feature>
<feature type="transmembrane region" description="Helical" evidence="1">
    <location>
        <begin position="238"/>
        <end position="256"/>
    </location>
</feature>
<sequence length="338" mass="37826">MSSLRPNAMISPSYSNPLLSNSYVNAAFLTVLVYDTALNLDVEHRYIWKSKWSSIKCLYLWTRYTPFIDMTVALIRDVDLAINLEPSACLRTSQFVTIFRGTGMGIAEIILMIRTYALYGRSKPILVFFATMWLVMGGFAVWDIGKHMSSTQGFYSGFACIWKNSEKSNCFLESIEPNISCDLQGGSYNVLTLLVILLVAETIIVLLTLWKAFCSFYRESHHVWRPSHLVASFYRDGIFFYLVMLSTFIVVVVLQVDAPVAIKFIGEPPLRVLHSIMACRLVIHVRVIAHEDEAKSLPIKSSLVFAKPAASQKLQTLGAGPSEAGTNIDEQSLNIVAA</sequence>
<feature type="transmembrane region" description="Helical" evidence="1">
    <location>
        <begin position="193"/>
        <end position="217"/>
    </location>
</feature>
<gene>
    <name evidence="3" type="ORF">R3P38DRAFT_3342300</name>
</gene>
<evidence type="ECO:0000259" key="2">
    <source>
        <dbReference type="Pfam" id="PF20151"/>
    </source>
</evidence>
<keyword evidence="4" id="KW-1185">Reference proteome</keyword>
<proteinExistence type="predicted"/>
<evidence type="ECO:0000313" key="3">
    <source>
        <dbReference type="EMBL" id="KAK7055099.1"/>
    </source>
</evidence>
<comment type="caution">
    <text evidence="3">The sequence shown here is derived from an EMBL/GenBank/DDBJ whole genome shotgun (WGS) entry which is preliminary data.</text>
</comment>
<protein>
    <recommendedName>
        <fullName evidence="2">DUF6533 domain-containing protein</fullName>
    </recommendedName>
</protein>
<dbReference type="Proteomes" id="UP001362999">
    <property type="component" value="Unassembled WGS sequence"/>
</dbReference>
<name>A0AAW0DSU2_9AGAR</name>
<keyword evidence="1" id="KW-1133">Transmembrane helix</keyword>
<reference evidence="3 4" key="1">
    <citation type="journal article" date="2024" name="J Genomics">
        <title>Draft genome sequencing and assembly of Favolaschia claudopus CIRM-BRFM 2984 isolated from oak limbs.</title>
        <authorList>
            <person name="Navarro D."/>
            <person name="Drula E."/>
            <person name="Chaduli D."/>
            <person name="Cazenave R."/>
            <person name="Ahrendt S."/>
            <person name="Wang J."/>
            <person name="Lipzen A."/>
            <person name="Daum C."/>
            <person name="Barry K."/>
            <person name="Grigoriev I.V."/>
            <person name="Favel A."/>
            <person name="Rosso M.N."/>
            <person name="Martin F."/>
        </authorList>
    </citation>
    <scope>NUCLEOTIDE SEQUENCE [LARGE SCALE GENOMIC DNA]</scope>
    <source>
        <strain evidence="3 4">CIRM-BRFM 2984</strain>
    </source>
</reference>
<feature type="domain" description="DUF6533" evidence="2">
    <location>
        <begin position="23"/>
        <end position="68"/>
    </location>
</feature>
<evidence type="ECO:0000313" key="4">
    <source>
        <dbReference type="Proteomes" id="UP001362999"/>
    </source>
</evidence>